<dbReference type="Pfam" id="PF26314">
    <property type="entry name" value="MptA_B_family"/>
    <property type="match status" value="1"/>
</dbReference>
<keyword evidence="4 8" id="KW-0812">Transmembrane</keyword>
<keyword evidence="10" id="KW-1185">Reference proteome</keyword>
<feature type="transmembrane region" description="Helical" evidence="8">
    <location>
        <begin position="196"/>
        <end position="213"/>
    </location>
</feature>
<evidence type="ECO:0000256" key="8">
    <source>
        <dbReference type="SAM" id="Phobius"/>
    </source>
</evidence>
<keyword evidence="2 9" id="KW-0328">Glycosyltransferase</keyword>
<feature type="transmembrane region" description="Helical" evidence="8">
    <location>
        <begin position="219"/>
        <end position="236"/>
    </location>
</feature>
<reference evidence="9 10" key="1">
    <citation type="submission" date="2016-10" db="EMBL/GenBank/DDBJ databases">
        <authorList>
            <person name="de Groot N.N."/>
        </authorList>
    </citation>
    <scope>NUCLEOTIDE SEQUENCE [LARGE SCALE GENOMIC DNA]</scope>
    <source>
        <strain evidence="9 10">DSM 44993</strain>
    </source>
</reference>
<organism evidence="9 10">
    <name type="scientific">Amycolatopsis saalfeldensis</name>
    <dbReference type="NCBI Taxonomy" id="394193"/>
    <lineage>
        <taxon>Bacteria</taxon>
        <taxon>Bacillati</taxon>
        <taxon>Actinomycetota</taxon>
        <taxon>Actinomycetes</taxon>
        <taxon>Pseudonocardiales</taxon>
        <taxon>Pseudonocardiaceae</taxon>
        <taxon>Amycolatopsis</taxon>
    </lineage>
</organism>
<feature type="transmembrane region" description="Helical" evidence="8">
    <location>
        <begin position="389"/>
        <end position="415"/>
    </location>
</feature>
<name>A0A1H8YG38_9PSEU</name>
<dbReference type="STRING" id="394193.SAMN04489732_115136"/>
<feature type="transmembrane region" description="Helical" evidence="8">
    <location>
        <begin position="444"/>
        <end position="464"/>
    </location>
</feature>
<feature type="transmembrane region" description="Helical" evidence="8">
    <location>
        <begin position="166"/>
        <end position="184"/>
    </location>
</feature>
<gene>
    <name evidence="9" type="ORF">SAMN04489732_115136</name>
</gene>
<dbReference type="InterPro" id="IPR049829">
    <property type="entry name" value="MptA/B-like"/>
</dbReference>
<evidence type="ECO:0000256" key="6">
    <source>
        <dbReference type="ARBA" id="ARBA00023136"/>
    </source>
</evidence>
<evidence type="ECO:0000256" key="4">
    <source>
        <dbReference type="ARBA" id="ARBA00022692"/>
    </source>
</evidence>
<feature type="transmembrane region" description="Helical" evidence="8">
    <location>
        <begin position="20"/>
        <end position="37"/>
    </location>
</feature>
<evidence type="ECO:0000313" key="9">
    <source>
        <dbReference type="EMBL" id="SEP51077.1"/>
    </source>
</evidence>
<proteinExistence type="inferred from homology"/>
<dbReference type="GO" id="GO:0016020">
    <property type="term" value="C:membrane"/>
    <property type="evidence" value="ECO:0007669"/>
    <property type="project" value="UniProtKB-SubCell"/>
</dbReference>
<dbReference type="GO" id="GO:0016757">
    <property type="term" value="F:glycosyltransferase activity"/>
    <property type="evidence" value="ECO:0007669"/>
    <property type="project" value="UniProtKB-KW"/>
</dbReference>
<accession>A0A1H8YG38</accession>
<feature type="transmembrane region" description="Helical" evidence="8">
    <location>
        <begin position="285"/>
        <end position="304"/>
    </location>
</feature>
<sequence>MQNVKLDPAPVEVEVEVPGLHWAGFAGVVVLVLATWLPLPSVLVVALGVIGMAAFVVSWLLLGRRAADVSVRRLYTIAGLVSLPLLAARPLFSGDVYSYLAQGVIAAKGLDPYALGPAAALGAASPVTLQVSHYWQDTPAPYGPAFVGLSRVIAHLVGESVVGTVLLHRLLELIGVVLLAWALPRLARRAGVPPSVAVWLGLLNPLVLWHVVVGVHNDGLMIGLTVAGLELVYLGAARAGAARPALIAAGVVLVSAGANVKIVAVAALCFVGVDLARRARPAGKAAVLVGLPVGFALVTVLITLGSGLGFGWVRALAGVSSGAVHSWLAPTNELGFLVGGVGKLAGLDLTDSAIKVFSAVGAVAGLVVGARLLWLTYQERLHPLLGAGLAFAAMLVLGPVVQPWYLLWMIALLAVSLTTERARWILAGVSAVLALVLPPAGGGAVALVVGYLIAAGVVGATLHLRRASLLQPV</sequence>
<keyword evidence="3 9" id="KW-0808">Transferase</keyword>
<evidence type="ECO:0000256" key="5">
    <source>
        <dbReference type="ARBA" id="ARBA00022989"/>
    </source>
</evidence>
<dbReference type="EMBL" id="FOEF01000015">
    <property type="protein sequence ID" value="SEP51077.1"/>
    <property type="molecule type" value="Genomic_DNA"/>
</dbReference>
<evidence type="ECO:0000256" key="1">
    <source>
        <dbReference type="ARBA" id="ARBA00004141"/>
    </source>
</evidence>
<dbReference type="AlphaFoldDB" id="A0A1H8YG38"/>
<keyword evidence="5 8" id="KW-1133">Transmembrane helix</keyword>
<feature type="transmembrane region" description="Helical" evidence="8">
    <location>
        <begin position="356"/>
        <end position="377"/>
    </location>
</feature>
<protein>
    <submittedName>
        <fullName evidence="9">Alpha-1,6-mannosyltransferase</fullName>
    </submittedName>
</protein>
<comment type="subcellular location">
    <subcellularLocation>
        <location evidence="1">Membrane</location>
        <topology evidence="1">Multi-pass membrane protein</topology>
    </subcellularLocation>
</comment>
<evidence type="ECO:0000256" key="7">
    <source>
        <dbReference type="ARBA" id="ARBA00043987"/>
    </source>
</evidence>
<feature type="transmembrane region" description="Helical" evidence="8">
    <location>
        <begin position="248"/>
        <end position="273"/>
    </location>
</feature>
<dbReference type="RefSeq" id="WP_091622880.1">
    <property type="nucleotide sequence ID" value="NZ_FOEF01000015.1"/>
</dbReference>
<dbReference type="Proteomes" id="UP000198582">
    <property type="component" value="Unassembled WGS sequence"/>
</dbReference>
<dbReference type="OrthoDB" id="5242303at2"/>
<comment type="similarity">
    <text evidence="7">Belongs to the MptA/B family.</text>
</comment>
<evidence type="ECO:0000256" key="2">
    <source>
        <dbReference type="ARBA" id="ARBA00022676"/>
    </source>
</evidence>
<dbReference type="NCBIfam" id="NF038066">
    <property type="entry name" value="MptB"/>
    <property type="match status" value="1"/>
</dbReference>
<feature type="transmembrane region" description="Helical" evidence="8">
    <location>
        <begin position="43"/>
        <end position="62"/>
    </location>
</feature>
<evidence type="ECO:0000256" key="3">
    <source>
        <dbReference type="ARBA" id="ARBA00022679"/>
    </source>
</evidence>
<evidence type="ECO:0000313" key="10">
    <source>
        <dbReference type="Proteomes" id="UP000198582"/>
    </source>
</evidence>
<keyword evidence="6 8" id="KW-0472">Membrane</keyword>